<proteinExistence type="predicted"/>
<dbReference type="Proteomes" id="UP000756132">
    <property type="component" value="Chromosome 4"/>
</dbReference>
<protein>
    <submittedName>
        <fullName evidence="2">Uncharacterized protein</fullName>
    </submittedName>
</protein>
<feature type="region of interest" description="Disordered" evidence="1">
    <location>
        <begin position="1"/>
        <end position="20"/>
    </location>
</feature>
<accession>A0A9Q8LFY0</accession>
<reference evidence="2" key="1">
    <citation type="submission" date="2021-12" db="EMBL/GenBank/DDBJ databases">
        <authorList>
            <person name="Zaccaron A."/>
            <person name="Stergiopoulos I."/>
        </authorList>
    </citation>
    <scope>NUCLEOTIDE SEQUENCE</scope>
    <source>
        <strain evidence="2">Race5_Kim</strain>
    </source>
</reference>
<gene>
    <name evidence="2" type="ORF">CLAFUR5_05302</name>
</gene>
<keyword evidence="3" id="KW-1185">Reference proteome</keyword>
<reference evidence="2" key="2">
    <citation type="journal article" date="2022" name="Microb. Genom.">
        <title>A chromosome-scale genome assembly of the tomato pathogen Cladosporium fulvum reveals a compartmentalized genome architecture and the presence of a dispensable chromosome.</title>
        <authorList>
            <person name="Zaccaron A.Z."/>
            <person name="Chen L.H."/>
            <person name="Samaras A."/>
            <person name="Stergiopoulos I."/>
        </authorList>
    </citation>
    <scope>NUCLEOTIDE SEQUENCE</scope>
    <source>
        <strain evidence="2">Race5_Kim</strain>
    </source>
</reference>
<name>A0A9Q8LFY0_PASFU</name>
<evidence type="ECO:0000256" key="1">
    <source>
        <dbReference type="SAM" id="MobiDB-lite"/>
    </source>
</evidence>
<evidence type="ECO:0000313" key="2">
    <source>
        <dbReference type="EMBL" id="UJO16732.1"/>
    </source>
</evidence>
<organism evidence="2 3">
    <name type="scientific">Passalora fulva</name>
    <name type="common">Tomato leaf mold</name>
    <name type="synonym">Cladosporium fulvum</name>
    <dbReference type="NCBI Taxonomy" id="5499"/>
    <lineage>
        <taxon>Eukaryota</taxon>
        <taxon>Fungi</taxon>
        <taxon>Dikarya</taxon>
        <taxon>Ascomycota</taxon>
        <taxon>Pezizomycotina</taxon>
        <taxon>Dothideomycetes</taxon>
        <taxon>Dothideomycetidae</taxon>
        <taxon>Mycosphaerellales</taxon>
        <taxon>Mycosphaerellaceae</taxon>
        <taxon>Fulvia</taxon>
    </lineage>
</organism>
<dbReference type="EMBL" id="CP090166">
    <property type="protein sequence ID" value="UJO16732.1"/>
    <property type="molecule type" value="Genomic_DNA"/>
</dbReference>
<sequence>MPMPARTQIYDSDWEEDGMSDGEVEYRRGLDEEDKTRYNAGEDEMDMSFRANEIF</sequence>
<dbReference type="GeneID" id="71985180"/>
<dbReference type="AlphaFoldDB" id="A0A9Q8LFY0"/>
<evidence type="ECO:0000313" key="3">
    <source>
        <dbReference type="Proteomes" id="UP000756132"/>
    </source>
</evidence>
<dbReference type="RefSeq" id="XP_047761098.1">
    <property type="nucleotide sequence ID" value="XM_047904450.1"/>
</dbReference>
<dbReference type="KEGG" id="ffu:CLAFUR5_05302"/>